<dbReference type="InterPro" id="IPR046036">
    <property type="entry name" value="DUF5994"/>
</dbReference>
<dbReference type="Proteomes" id="UP000256220">
    <property type="component" value="Unassembled WGS sequence"/>
</dbReference>
<name>A0A2P2FGI5_AMYLU</name>
<evidence type="ECO:0000313" key="1">
    <source>
        <dbReference type="EMBL" id="KFU75836.1"/>
    </source>
</evidence>
<reference evidence="1 2" key="1">
    <citation type="journal article" date="2014" name="Genome Announc.">
        <title>Draft Genome Sequence of Amycolatopsis lurida NRRL 2430, Producer of the Glycopeptide Family Antibiotic Ristocetin.</title>
        <authorList>
            <person name="Kwun M.J."/>
            <person name="Hong H.J."/>
        </authorList>
    </citation>
    <scope>NUCLEOTIDE SEQUENCE [LARGE SCALE GENOMIC DNA]</scope>
    <source>
        <strain evidence="1 2">NRRL 2430</strain>
    </source>
</reference>
<dbReference type="EMBL" id="JFBM01000054">
    <property type="protein sequence ID" value="KFU75836.1"/>
    <property type="molecule type" value="Genomic_DNA"/>
</dbReference>
<protein>
    <submittedName>
        <fullName evidence="1">Uncharacterized protein</fullName>
    </submittedName>
</protein>
<comment type="caution">
    <text evidence="1">The sequence shown here is derived from an EMBL/GenBank/DDBJ whole genome shotgun (WGS) entry which is preliminary data.</text>
</comment>
<organism evidence="1 2">
    <name type="scientific">Amycolatopsis lurida NRRL 2430</name>
    <dbReference type="NCBI Taxonomy" id="1460371"/>
    <lineage>
        <taxon>Bacteria</taxon>
        <taxon>Bacillati</taxon>
        <taxon>Actinomycetota</taxon>
        <taxon>Actinomycetes</taxon>
        <taxon>Pseudonocardiales</taxon>
        <taxon>Pseudonocardiaceae</taxon>
        <taxon>Amycolatopsis</taxon>
    </lineage>
</organism>
<proteinExistence type="predicted"/>
<gene>
    <name evidence="1" type="ORF">BB31_39245</name>
</gene>
<evidence type="ECO:0000313" key="2">
    <source>
        <dbReference type="Proteomes" id="UP000256220"/>
    </source>
</evidence>
<dbReference type="AlphaFoldDB" id="A0A2P2FGI5"/>
<dbReference type="RefSeq" id="WP_091599073.1">
    <property type="nucleotide sequence ID" value="NZ_JFBM01000054.1"/>
</dbReference>
<dbReference type="Pfam" id="PF19457">
    <property type="entry name" value="DUF5994"/>
    <property type="match status" value="1"/>
</dbReference>
<keyword evidence="2" id="KW-1185">Reference proteome</keyword>
<accession>A0A2P2FGI5</accession>
<sequence>MRADSLACDAGERLSLKPRNSESGFVDGAWWPRSRDLTAEVPELAIALNGPIGPVWRVAFPPSAWGITVRELICHGRLVKLEGIGSQNVHVVHVTGGNMRRVTLVVIPPEADSVAAGRVLAAASGQNNVACPETLLDGFGIPLALENALSRWESEGGRGDVARAGG</sequence>